<gene>
    <name evidence="1" type="ORF">CCMP2556_LOCUS51085</name>
</gene>
<dbReference type="Proteomes" id="UP001642484">
    <property type="component" value="Unassembled WGS sequence"/>
</dbReference>
<sequence length="388" mass="41993">MVESLNSSSLSGLQCSDMPSGFCCGLSPKKVRIDAGDDNCACGGPEGSGKFATQDDIDKYCKEVIQPCKQLSHVVCCDMLPKMIRHHDGKDQCWCSGPQPNSTYTTQADIDDWCAAVIKPCSSVSEGHCCHMYPKQIRQGTEEKCRCSGPSLGTKFPSQAHIDQACSKIVKPCSETSRATCCSRSPKQIRYNNGRDGCWCSGPVVGETYSTQIQIDQWCSRVSTITTSTTTATPKTTTVPSTTMHADVDCDEVSEAMCCALAPKRALVRQAADRCFCAGPDSSSLKFKTQDAIDDMCATVVRSCTSFRQEDCCQMVPRRYLVGDERGVQTAVGAGTTKMCTCASPQKGSRYTEQQAFQDGSGAGKEHCEISPFFVPPADVPLKLKSQH</sequence>
<accession>A0ABP0SC17</accession>
<evidence type="ECO:0000313" key="1">
    <source>
        <dbReference type="EMBL" id="CAK9109804.1"/>
    </source>
</evidence>
<proteinExistence type="predicted"/>
<reference evidence="1 2" key="1">
    <citation type="submission" date="2024-02" db="EMBL/GenBank/DDBJ databases">
        <authorList>
            <person name="Chen Y."/>
            <person name="Shah S."/>
            <person name="Dougan E. K."/>
            <person name="Thang M."/>
            <person name="Chan C."/>
        </authorList>
    </citation>
    <scope>NUCLEOTIDE SEQUENCE [LARGE SCALE GENOMIC DNA]</scope>
</reference>
<keyword evidence="2" id="KW-1185">Reference proteome</keyword>
<evidence type="ECO:0000313" key="2">
    <source>
        <dbReference type="Proteomes" id="UP001642484"/>
    </source>
</evidence>
<organism evidence="1 2">
    <name type="scientific">Durusdinium trenchii</name>
    <dbReference type="NCBI Taxonomy" id="1381693"/>
    <lineage>
        <taxon>Eukaryota</taxon>
        <taxon>Sar</taxon>
        <taxon>Alveolata</taxon>
        <taxon>Dinophyceae</taxon>
        <taxon>Suessiales</taxon>
        <taxon>Symbiodiniaceae</taxon>
        <taxon>Durusdinium</taxon>
    </lineage>
</organism>
<name>A0ABP0SC17_9DINO</name>
<dbReference type="EMBL" id="CAXAMN010027268">
    <property type="protein sequence ID" value="CAK9109804.1"/>
    <property type="molecule type" value="Genomic_DNA"/>
</dbReference>
<comment type="caution">
    <text evidence="1">The sequence shown here is derived from an EMBL/GenBank/DDBJ whole genome shotgun (WGS) entry which is preliminary data.</text>
</comment>
<protein>
    <submittedName>
        <fullName evidence="1">Uncharacterized protein</fullName>
    </submittedName>
</protein>